<name>A0A8J2PXG7_9BILA</name>
<feature type="coiled-coil region" evidence="1">
    <location>
        <begin position="92"/>
        <end position="139"/>
    </location>
</feature>
<evidence type="ECO:0000256" key="1">
    <source>
        <dbReference type="SAM" id="Coils"/>
    </source>
</evidence>
<organism evidence="2 3">
    <name type="scientific">Cercopithifilaria johnstoni</name>
    <dbReference type="NCBI Taxonomy" id="2874296"/>
    <lineage>
        <taxon>Eukaryota</taxon>
        <taxon>Metazoa</taxon>
        <taxon>Ecdysozoa</taxon>
        <taxon>Nematoda</taxon>
        <taxon>Chromadorea</taxon>
        <taxon>Rhabditida</taxon>
        <taxon>Spirurina</taxon>
        <taxon>Spiruromorpha</taxon>
        <taxon>Filarioidea</taxon>
        <taxon>Onchocercidae</taxon>
        <taxon>Cercopithifilaria</taxon>
    </lineage>
</organism>
<reference evidence="2" key="1">
    <citation type="submission" date="2021-09" db="EMBL/GenBank/DDBJ databases">
        <authorList>
            <consortium name="Pathogen Informatics"/>
        </authorList>
    </citation>
    <scope>NUCLEOTIDE SEQUENCE</scope>
</reference>
<dbReference type="AlphaFoldDB" id="A0A8J2PXG7"/>
<keyword evidence="3" id="KW-1185">Reference proteome</keyword>
<dbReference type="EMBL" id="CAKAEH010001728">
    <property type="protein sequence ID" value="CAG9538955.1"/>
    <property type="molecule type" value="Genomic_DNA"/>
</dbReference>
<gene>
    <name evidence="2" type="ORF">CJOHNSTONI_LOCUS8608</name>
</gene>
<accession>A0A8J2PXG7</accession>
<sequence>MMASSSASTADANVTLPIHNECVKDTNVQLLLRKIEHLEQMKGAVSETLLDVVDKRITYPRMITSRVSDAGKFRLKRIEEAELVWQTESIGKNDVENMLEMINKAKKAEKENDALLQRLEELKRENEIYEKTAKMNDETVRSMMF</sequence>
<dbReference type="OrthoDB" id="5850131at2759"/>
<comment type="caution">
    <text evidence="2">The sequence shown here is derived from an EMBL/GenBank/DDBJ whole genome shotgun (WGS) entry which is preliminary data.</text>
</comment>
<protein>
    <submittedName>
        <fullName evidence="2">Uncharacterized protein</fullName>
    </submittedName>
</protein>
<evidence type="ECO:0000313" key="2">
    <source>
        <dbReference type="EMBL" id="CAG9538955.1"/>
    </source>
</evidence>
<evidence type="ECO:0000313" key="3">
    <source>
        <dbReference type="Proteomes" id="UP000746747"/>
    </source>
</evidence>
<dbReference type="Proteomes" id="UP000746747">
    <property type="component" value="Unassembled WGS sequence"/>
</dbReference>
<keyword evidence="1" id="KW-0175">Coiled coil</keyword>
<proteinExistence type="predicted"/>